<reference evidence="1" key="1">
    <citation type="submission" date="2020-05" db="EMBL/GenBank/DDBJ databases">
        <authorList>
            <person name="Chiriac C."/>
            <person name="Salcher M."/>
            <person name="Ghai R."/>
            <person name="Kavagutti S V."/>
        </authorList>
    </citation>
    <scope>NUCLEOTIDE SEQUENCE</scope>
</reference>
<sequence length="299" mass="32268">MDHPSSGNLAPIIPGHFHRLGLAARPADNYATWLCEVLGAVRIESGMRQVQGIPFGGGSDAAGVSHESGAHSEIVWLGMTPICIFSVVDDVGPLTAFVAKYGSGLHSVAWTVQDIWKTEVLLRRNEIRITGVDLPGRHFFMHPADTAGLLIEVTDTEFTDDPRDNPKMVLPVREDSVVKGAQLGWLTMAVKDPATSAQILSSVVEASEVNGLPRNAGEELIDLRINDVIVRLLKRDDGDTSRDTLHSWCISVPDLAGTCVSLAQSGIKVVSQSELLAVTHPEDTLGMRLQWVQASSLLI</sequence>
<protein>
    <submittedName>
        <fullName evidence="1">Unannotated protein</fullName>
    </submittedName>
</protein>
<evidence type="ECO:0000313" key="2">
    <source>
        <dbReference type="EMBL" id="CAB5041677.1"/>
    </source>
</evidence>
<accession>A0A6J7HCB3</accession>
<dbReference type="Gene3D" id="3.10.180.10">
    <property type="entry name" value="2,3-Dihydroxybiphenyl 1,2-Dioxygenase, domain 1"/>
    <property type="match status" value="1"/>
</dbReference>
<dbReference type="InterPro" id="IPR029068">
    <property type="entry name" value="Glyas_Bleomycin-R_OHBP_Dase"/>
</dbReference>
<dbReference type="SUPFAM" id="SSF54593">
    <property type="entry name" value="Glyoxalase/Bleomycin resistance protein/Dihydroxybiphenyl dioxygenase"/>
    <property type="match status" value="1"/>
</dbReference>
<name>A0A6J7HCB3_9ZZZZ</name>
<proteinExistence type="predicted"/>
<dbReference type="EMBL" id="CAFBMC010000164">
    <property type="protein sequence ID" value="CAB4914145.1"/>
    <property type="molecule type" value="Genomic_DNA"/>
</dbReference>
<organism evidence="1">
    <name type="scientific">freshwater metagenome</name>
    <dbReference type="NCBI Taxonomy" id="449393"/>
    <lineage>
        <taxon>unclassified sequences</taxon>
        <taxon>metagenomes</taxon>
        <taxon>ecological metagenomes</taxon>
    </lineage>
</organism>
<evidence type="ECO:0000313" key="1">
    <source>
        <dbReference type="EMBL" id="CAB4914145.1"/>
    </source>
</evidence>
<dbReference type="AlphaFoldDB" id="A0A6J7HCB3"/>
<gene>
    <name evidence="1" type="ORF">UFOPK3495_01773</name>
    <name evidence="2" type="ORF">UFOPK4237_01363</name>
</gene>
<dbReference type="EMBL" id="CAFBPZ010000111">
    <property type="protein sequence ID" value="CAB5041677.1"/>
    <property type="molecule type" value="Genomic_DNA"/>
</dbReference>